<dbReference type="InterPro" id="IPR036364">
    <property type="entry name" value="SEA_dom_sf"/>
</dbReference>
<reference evidence="4 5" key="1">
    <citation type="submission" date="2024-09" db="EMBL/GenBank/DDBJ databases">
        <title>A chromosome-level genome assembly of Gray's grenadier anchovy, Coilia grayii.</title>
        <authorList>
            <person name="Fu Z."/>
        </authorList>
    </citation>
    <scope>NUCLEOTIDE SEQUENCE [LARGE SCALE GENOMIC DNA]</scope>
    <source>
        <strain evidence="4">G4</strain>
        <tissue evidence="4">Muscle</tissue>
    </source>
</reference>
<evidence type="ECO:0000256" key="2">
    <source>
        <dbReference type="SAM" id="Phobius"/>
    </source>
</evidence>
<dbReference type="PANTHER" id="PTHR14636">
    <property type="entry name" value="TPA-INDUCED TRANSMEMBRANE PROTEIN"/>
    <property type="match status" value="1"/>
</dbReference>
<comment type="caution">
    <text evidence="4">The sequence shown here is derived from an EMBL/GenBank/DDBJ whole genome shotgun (WGS) entry which is preliminary data.</text>
</comment>
<dbReference type="Pfam" id="PF01390">
    <property type="entry name" value="SEA"/>
    <property type="match status" value="1"/>
</dbReference>
<dbReference type="EMBL" id="JBHFQA010000007">
    <property type="protein sequence ID" value="KAL2096643.1"/>
    <property type="molecule type" value="Genomic_DNA"/>
</dbReference>
<keyword evidence="2" id="KW-0472">Membrane</keyword>
<keyword evidence="2" id="KW-0812">Transmembrane</keyword>
<feature type="transmembrane region" description="Helical" evidence="2">
    <location>
        <begin position="92"/>
        <end position="113"/>
    </location>
</feature>
<sequence length="260" mass="28932">MSVSVELQPIQNNNISDETDGKTQVASGNGDYPTQNAAALSENSHLLDIEEVSVEHDGTEVPVEETELTKTGMAVAQVKTQLNTKVWRGLKLWMVLLILFVVIICVIILSIYLSTVIYEDPDDKYDVGSFVVPRVFSGSVSMVNQNFSKDTTALHDLVMHLQDKLNTLYNSSHALARYFRYTTVKTLRPGSIIIDFCLQFRMPLDSGQLVRYTLSSEMVSSVLRQHLYDQDADGQDPLYILPTSVSIQGMTEGYAVAISN</sequence>
<gene>
    <name evidence="4" type="ORF">ACEWY4_008791</name>
</gene>
<dbReference type="AlphaFoldDB" id="A0ABD1KBY8"/>
<name>A0ABD1KBY8_9TELE</name>
<evidence type="ECO:0000259" key="3">
    <source>
        <dbReference type="Pfam" id="PF01390"/>
    </source>
</evidence>
<accession>A0ABD1KBY8</accession>
<feature type="region of interest" description="Disordered" evidence="1">
    <location>
        <begin position="1"/>
        <end position="29"/>
    </location>
</feature>
<dbReference type="SUPFAM" id="SSF82671">
    <property type="entry name" value="SEA domain"/>
    <property type="match status" value="1"/>
</dbReference>
<feature type="domain" description="SEA" evidence="3">
    <location>
        <begin position="136"/>
        <end position="220"/>
    </location>
</feature>
<proteinExistence type="predicted"/>
<dbReference type="InterPro" id="IPR000082">
    <property type="entry name" value="SEA_dom"/>
</dbReference>
<organism evidence="4 5">
    <name type="scientific">Coilia grayii</name>
    <name type="common">Gray's grenadier anchovy</name>
    <dbReference type="NCBI Taxonomy" id="363190"/>
    <lineage>
        <taxon>Eukaryota</taxon>
        <taxon>Metazoa</taxon>
        <taxon>Chordata</taxon>
        <taxon>Craniata</taxon>
        <taxon>Vertebrata</taxon>
        <taxon>Euteleostomi</taxon>
        <taxon>Actinopterygii</taxon>
        <taxon>Neopterygii</taxon>
        <taxon>Teleostei</taxon>
        <taxon>Clupei</taxon>
        <taxon>Clupeiformes</taxon>
        <taxon>Clupeoidei</taxon>
        <taxon>Engraulidae</taxon>
        <taxon>Coilinae</taxon>
        <taxon>Coilia</taxon>
    </lineage>
</organism>
<keyword evidence="5" id="KW-1185">Reference proteome</keyword>
<protein>
    <recommendedName>
        <fullName evidence="3">SEA domain-containing protein</fullName>
    </recommendedName>
</protein>
<dbReference type="Proteomes" id="UP001591681">
    <property type="component" value="Unassembled WGS sequence"/>
</dbReference>
<keyword evidence="2" id="KW-1133">Transmembrane helix</keyword>
<dbReference type="PANTHER" id="PTHR14636:SF1">
    <property type="entry name" value="TPA-INDUCED TRANSMEMBRANE PROTEIN"/>
    <property type="match status" value="1"/>
</dbReference>
<evidence type="ECO:0000256" key="1">
    <source>
        <dbReference type="SAM" id="MobiDB-lite"/>
    </source>
</evidence>
<evidence type="ECO:0000313" key="5">
    <source>
        <dbReference type="Proteomes" id="UP001591681"/>
    </source>
</evidence>
<dbReference type="InterPro" id="IPR033223">
    <property type="entry name" value="TTMP"/>
</dbReference>
<dbReference type="Gene3D" id="3.30.70.960">
    <property type="entry name" value="SEA domain"/>
    <property type="match status" value="1"/>
</dbReference>
<evidence type="ECO:0000313" key="4">
    <source>
        <dbReference type="EMBL" id="KAL2096643.1"/>
    </source>
</evidence>